<comment type="caution">
    <text evidence="1">The sequence shown here is derived from an EMBL/GenBank/DDBJ whole genome shotgun (WGS) entry which is preliminary data.</text>
</comment>
<evidence type="ECO:0000313" key="2">
    <source>
        <dbReference type="Proteomes" id="UP001231649"/>
    </source>
</evidence>
<accession>A0ACC2QXH9</accession>
<evidence type="ECO:0000313" key="1">
    <source>
        <dbReference type="EMBL" id="KAJ8726990.1"/>
    </source>
</evidence>
<name>A0ACC2QXH9_9NEOP</name>
<gene>
    <name evidence="1" type="ORF">PYW08_015387</name>
</gene>
<organism evidence="1 2">
    <name type="scientific">Mythimna loreyi</name>
    <dbReference type="NCBI Taxonomy" id="667449"/>
    <lineage>
        <taxon>Eukaryota</taxon>
        <taxon>Metazoa</taxon>
        <taxon>Ecdysozoa</taxon>
        <taxon>Arthropoda</taxon>
        <taxon>Hexapoda</taxon>
        <taxon>Insecta</taxon>
        <taxon>Pterygota</taxon>
        <taxon>Neoptera</taxon>
        <taxon>Endopterygota</taxon>
        <taxon>Lepidoptera</taxon>
        <taxon>Glossata</taxon>
        <taxon>Ditrysia</taxon>
        <taxon>Noctuoidea</taxon>
        <taxon>Noctuidae</taxon>
        <taxon>Noctuinae</taxon>
        <taxon>Hadenini</taxon>
        <taxon>Mythimna</taxon>
    </lineage>
</organism>
<proteinExistence type="predicted"/>
<dbReference type="Proteomes" id="UP001231649">
    <property type="component" value="Chromosome 7"/>
</dbReference>
<dbReference type="EMBL" id="CM056783">
    <property type="protein sequence ID" value="KAJ8726990.1"/>
    <property type="molecule type" value="Genomic_DNA"/>
</dbReference>
<protein>
    <submittedName>
        <fullName evidence="1">Uncharacterized protein</fullName>
    </submittedName>
</protein>
<reference evidence="1" key="1">
    <citation type="submission" date="2023-03" db="EMBL/GenBank/DDBJ databases">
        <title>Chromosome-level genomes of two armyworms, Mythimna separata and Mythimna loreyi, provide insights into the biosynthesis and reception of sex pheromones.</title>
        <authorList>
            <person name="Zhao H."/>
        </authorList>
    </citation>
    <scope>NUCLEOTIDE SEQUENCE</scope>
    <source>
        <strain evidence="1">BeijingLab</strain>
    </source>
</reference>
<keyword evidence="2" id="KW-1185">Reference proteome</keyword>
<sequence length="437" mass="50144">MADEDDEGTFGGAFEDGHWVWDEDTEALLFVSDLPPVVIESIQIPTKAPTGTIEFRDDVDLIEQIRYRRRYQRKILLGDADVITLQDVKDIALYTAPVNILSPMLINLLHMPTTERFLRALILSCGYYIQIADEMSERIMELQTKLRTPDCERIENVYRENLADLRAIVAKEYCTMLVGGADTKKFHHMGPQKKRQSLSDKDARLFETLLRMAIQIVWLALGRKSFNRIELEIHRLFKSEIFNSVEHTLKTGYIAQMVAEEQAVLLGPCVRHDKKLNTRSPLINEVFCDRPMDYRLMGLGIVKYPKMSTRLKYLRVMVACPEEKLMASNITLGIIGMPRTKFDTMLRPILQTETKSKSKASMSSQSHASKSSVRRSKKPLYPPIVIPEKDLLDTDFPSSFPEETLVPNPVSAIQHKRWQNRLRKLLHSGTRSHTRVG</sequence>